<dbReference type="AlphaFoldDB" id="A0A0K8R3Z7"/>
<protein>
    <submittedName>
        <fullName evidence="2">Putative ixodes 10 kDa peptide protein</fullName>
    </submittedName>
</protein>
<organism evidence="2">
    <name type="scientific">Ixodes ricinus</name>
    <name type="common">Common tick</name>
    <name type="synonym">Acarus ricinus</name>
    <dbReference type="NCBI Taxonomy" id="34613"/>
    <lineage>
        <taxon>Eukaryota</taxon>
        <taxon>Metazoa</taxon>
        <taxon>Ecdysozoa</taxon>
        <taxon>Arthropoda</taxon>
        <taxon>Chelicerata</taxon>
        <taxon>Arachnida</taxon>
        <taxon>Acari</taxon>
        <taxon>Parasitiformes</taxon>
        <taxon>Ixodida</taxon>
        <taxon>Ixodoidea</taxon>
        <taxon>Ixodidae</taxon>
        <taxon>Ixodinae</taxon>
        <taxon>Ixodes</taxon>
    </lineage>
</organism>
<evidence type="ECO:0000313" key="2">
    <source>
        <dbReference type="EMBL" id="JAA65882.1"/>
    </source>
</evidence>
<reference evidence="2" key="1">
    <citation type="submission" date="2012-12" db="EMBL/GenBank/DDBJ databases">
        <title>Identification and characterization of a phenylalanine ammonia-lyase gene family in Isatis indigotica Fort.</title>
        <authorList>
            <person name="Liu Q."/>
            <person name="Chen J."/>
            <person name="Zhou X."/>
            <person name="Di P."/>
            <person name="Xiao Y."/>
            <person name="Xuan H."/>
            <person name="Zhang L."/>
            <person name="Chen W."/>
        </authorList>
    </citation>
    <scope>NUCLEOTIDE SEQUENCE</scope>
    <source>
        <tissue evidence="2">Salivary gland</tissue>
    </source>
</reference>
<keyword evidence="1" id="KW-0732">Signal</keyword>
<evidence type="ECO:0000256" key="1">
    <source>
        <dbReference type="SAM" id="SignalP"/>
    </source>
</evidence>
<feature type="chain" id="PRO_5005516065" evidence="1">
    <location>
        <begin position="26"/>
        <end position="118"/>
    </location>
</feature>
<dbReference type="EMBL" id="GADI01007926">
    <property type="protein sequence ID" value="JAA65882.1"/>
    <property type="molecule type" value="mRNA"/>
</dbReference>
<accession>A0A0K8R3Z7</accession>
<feature type="signal peptide" evidence="1">
    <location>
        <begin position="1"/>
        <end position="25"/>
    </location>
</feature>
<sequence>MYRNISNMLVLFAVVLILPAFPGEGSTINVWDCIHAIRTGANIYCQLSGYQSLHTFYSSTGELQCRGGANRVKLPESVWPSGSSEHYCNEEIKTRLQGFTDEMEKKKSKLVSLWCRAA</sequence>
<name>A0A0K8R3Z7_IXORI</name>
<proteinExistence type="evidence at transcript level"/>